<dbReference type="RefSeq" id="WP_028381128.1">
    <property type="nucleotide sequence ID" value="NZ_CAAAIT010000004.1"/>
</dbReference>
<feature type="transmembrane region" description="Helical" evidence="1">
    <location>
        <begin position="12"/>
        <end position="30"/>
    </location>
</feature>
<feature type="transmembrane region" description="Helical" evidence="1">
    <location>
        <begin position="42"/>
        <end position="61"/>
    </location>
</feature>
<evidence type="ECO:0000313" key="2">
    <source>
        <dbReference type="EMBL" id="VEB35513.1"/>
    </source>
</evidence>
<keyword evidence="3" id="KW-1185">Reference proteome</keyword>
<reference evidence="2 3" key="1">
    <citation type="submission" date="2018-12" db="EMBL/GenBank/DDBJ databases">
        <authorList>
            <consortium name="Pathogen Informatics"/>
        </authorList>
    </citation>
    <scope>NUCLEOTIDE SEQUENCE [LARGE SCALE GENOMIC DNA]</scope>
    <source>
        <strain evidence="2 3">NCTC11976</strain>
    </source>
</reference>
<sequence>MKLIKNHPIWSSFILFIILGIIFICGYYCLHLNEHQNFESNLLYSVLALFFSTVLILLAYLKTQEAIEQSRINYLLRIDERWASPEIIRAREVIHKLYLDAKKLYPQYENQQIKPIIAQAIMDLNDDETQIEQFIKLLNFLDFLETIGYLHSREAITTEEVSELIGNSIIYFYDIFSIYIAYRRKTKDPGFYIKFEKLYLEIKTKKCVR</sequence>
<organism evidence="2 3">
    <name type="scientific">Legionella cherrii</name>
    <dbReference type="NCBI Taxonomy" id="28084"/>
    <lineage>
        <taxon>Bacteria</taxon>
        <taxon>Pseudomonadati</taxon>
        <taxon>Pseudomonadota</taxon>
        <taxon>Gammaproteobacteria</taxon>
        <taxon>Legionellales</taxon>
        <taxon>Legionellaceae</taxon>
        <taxon>Legionella</taxon>
    </lineage>
</organism>
<keyword evidence="1" id="KW-0812">Transmembrane</keyword>
<dbReference type="Proteomes" id="UP000277577">
    <property type="component" value="Chromosome"/>
</dbReference>
<keyword evidence="1" id="KW-1133">Transmembrane helix</keyword>
<protein>
    <recommendedName>
        <fullName evidence="4">DUF4760 domain-containing protein</fullName>
    </recommendedName>
</protein>
<accession>A0ABY6T4V4</accession>
<keyword evidence="1" id="KW-0472">Membrane</keyword>
<dbReference type="InterPro" id="IPR031876">
    <property type="entry name" value="DUF4760"/>
</dbReference>
<evidence type="ECO:0000256" key="1">
    <source>
        <dbReference type="SAM" id="Phobius"/>
    </source>
</evidence>
<name>A0ABY6T4V4_9GAMM</name>
<dbReference type="Pfam" id="PF15956">
    <property type="entry name" value="DUF4760"/>
    <property type="match status" value="1"/>
</dbReference>
<gene>
    <name evidence="2" type="ORF">NCTC11976_01397</name>
</gene>
<evidence type="ECO:0008006" key="4">
    <source>
        <dbReference type="Google" id="ProtNLM"/>
    </source>
</evidence>
<dbReference type="EMBL" id="LR134173">
    <property type="protein sequence ID" value="VEB35513.1"/>
    <property type="molecule type" value="Genomic_DNA"/>
</dbReference>
<evidence type="ECO:0000313" key="3">
    <source>
        <dbReference type="Proteomes" id="UP000277577"/>
    </source>
</evidence>
<proteinExistence type="predicted"/>